<keyword evidence="10" id="KW-1185">Reference proteome</keyword>
<organism evidence="9 10">
    <name type="scientific">Candidatus Nephthysia bennettiae</name>
    <dbReference type="NCBI Taxonomy" id="3127016"/>
    <lineage>
        <taxon>Bacteria</taxon>
        <taxon>Bacillati</taxon>
        <taxon>Candidatus Dormiibacterota</taxon>
        <taxon>Candidatus Dormibacteria</taxon>
        <taxon>Candidatus Dormibacterales</taxon>
        <taxon>Candidatus Dormibacteraceae</taxon>
        <taxon>Candidatus Nephthysia</taxon>
    </lineage>
</organism>
<comment type="similarity">
    <text evidence="2 6">Belongs to the prokaryotic/mitochondrial release factor family.</text>
</comment>
<comment type="function">
    <text evidence="1 6">Peptide chain release factor 1 directs the termination of translation in response to the peptide chain termination codons UAG and UAA.</text>
</comment>
<keyword evidence="3 6" id="KW-0488">Methylation</keyword>
<dbReference type="Proteomes" id="UP000612893">
    <property type="component" value="Unassembled WGS sequence"/>
</dbReference>
<name>A0A934K6L2_9BACT</name>
<dbReference type="FunFam" id="3.30.160.20:FF:000004">
    <property type="entry name" value="Peptide chain release factor 1"/>
    <property type="match status" value="1"/>
</dbReference>
<feature type="modified residue" description="N5-methylglutamine" evidence="6">
    <location>
        <position position="233"/>
    </location>
</feature>
<sequence length="358" mass="40997">MIDRLEAIVRRHRELQEQMSRPEVLSDQQQMAQTGRELRSLDELVKTYEGYRQALGQLEEARQLQRQERDSEMQEFLRQEEHEAQERLADLDEKLRILLIPKDPNDDRDVVVEIQGAEGGQEASLFAADLFRMYSRWAESKGWKVDVVDAQETGIGGFDRIEFEVHGAGAYSQLKFEGGVHRVQRVPETESQGRIHTSAATVAVMPEADEVEVQLPEKELKIETSTSTGPGGQSVNTTYSAIRITHLPTGMVVSIQDEKSQLKNREKALRVLRTRLYERKLAEQHAAQDAQRRTMVRSGNRSDKIRTYNFKENRVTDHRINATLYKLDRILAGELDELITLLAAADREQHLDGEHGDR</sequence>
<dbReference type="NCBIfam" id="TIGR00019">
    <property type="entry name" value="prfA"/>
    <property type="match status" value="1"/>
</dbReference>
<keyword evidence="7" id="KW-0175">Coiled coil</keyword>
<evidence type="ECO:0000256" key="1">
    <source>
        <dbReference type="ARBA" id="ARBA00002986"/>
    </source>
</evidence>
<reference evidence="9" key="1">
    <citation type="submission" date="2020-10" db="EMBL/GenBank/DDBJ databases">
        <title>Ca. Dormibacterota MAGs.</title>
        <authorList>
            <person name="Montgomery K."/>
        </authorList>
    </citation>
    <scope>NUCLEOTIDE SEQUENCE [LARGE SCALE GENOMIC DNA]</scope>
    <source>
        <strain evidence="9">SC8812_S17_10</strain>
    </source>
</reference>
<dbReference type="GO" id="GO:0005737">
    <property type="term" value="C:cytoplasm"/>
    <property type="evidence" value="ECO:0007669"/>
    <property type="project" value="UniProtKB-SubCell"/>
</dbReference>
<keyword evidence="6" id="KW-0963">Cytoplasm</keyword>
<dbReference type="Gene3D" id="3.30.160.20">
    <property type="match status" value="1"/>
</dbReference>
<evidence type="ECO:0000256" key="4">
    <source>
        <dbReference type="ARBA" id="ARBA00022917"/>
    </source>
</evidence>
<dbReference type="InterPro" id="IPR045853">
    <property type="entry name" value="Pep_chain_release_fac_I_sf"/>
</dbReference>
<dbReference type="RefSeq" id="WP_338199522.1">
    <property type="nucleotide sequence ID" value="NZ_JAEKNR010000057.1"/>
</dbReference>
<proteinExistence type="inferred from homology"/>
<dbReference type="EMBL" id="JAEKNR010000057">
    <property type="protein sequence ID" value="MBJ7597361.1"/>
    <property type="molecule type" value="Genomic_DNA"/>
</dbReference>
<dbReference type="Gene3D" id="6.10.140.1950">
    <property type="match status" value="1"/>
</dbReference>
<accession>A0A934K6L2</accession>
<dbReference type="AlphaFoldDB" id="A0A934K6L2"/>
<comment type="subcellular location">
    <subcellularLocation>
        <location evidence="6">Cytoplasm</location>
    </subcellularLocation>
</comment>
<evidence type="ECO:0000259" key="8">
    <source>
        <dbReference type="SMART" id="SM00937"/>
    </source>
</evidence>
<comment type="PTM">
    <text evidence="6">Methylated by PrmC. Methylation increases the termination efficiency of RF1.</text>
</comment>
<dbReference type="InterPro" id="IPR005139">
    <property type="entry name" value="PCRF"/>
</dbReference>
<keyword evidence="4 6" id="KW-0648">Protein biosynthesis</keyword>
<evidence type="ECO:0000256" key="7">
    <source>
        <dbReference type="SAM" id="Coils"/>
    </source>
</evidence>
<gene>
    <name evidence="6 9" type="primary">prfA</name>
    <name evidence="9" type="ORF">JF922_04665</name>
</gene>
<feature type="domain" description="Peptide chain release factor" evidence="8">
    <location>
        <begin position="63"/>
        <end position="177"/>
    </location>
</feature>
<comment type="caution">
    <text evidence="9">The sequence shown here is derived from an EMBL/GenBank/DDBJ whole genome shotgun (WGS) entry which is preliminary data.</text>
</comment>
<evidence type="ECO:0000256" key="2">
    <source>
        <dbReference type="ARBA" id="ARBA00010835"/>
    </source>
</evidence>
<evidence type="ECO:0000256" key="6">
    <source>
        <dbReference type="HAMAP-Rule" id="MF_00093"/>
    </source>
</evidence>
<dbReference type="GO" id="GO:0016149">
    <property type="term" value="F:translation release factor activity, codon specific"/>
    <property type="evidence" value="ECO:0007669"/>
    <property type="project" value="UniProtKB-UniRule"/>
</dbReference>
<dbReference type="FunFam" id="3.30.70.1660:FF:000002">
    <property type="entry name" value="Peptide chain release factor 1"/>
    <property type="match status" value="1"/>
</dbReference>
<dbReference type="InterPro" id="IPR000352">
    <property type="entry name" value="Pep_chain_release_fac_I"/>
</dbReference>
<dbReference type="InterPro" id="IPR050057">
    <property type="entry name" value="Prokaryotic/Mito_RF"/>
</dbReference>
<dbReference type="InterPro" id="IPR004373">
    <property type="entry name" value="RF-1"/>
</dbReference>
<evidence type="ECO:0000313" key="9">
    <source>
        <dbReference type="EMBL" id="MBJ7597361.1"/>
    </source>
</evidence>
<dbReference type="PANTHER" id="PTHR43804">
    <property type="entry name" value="LD18447P"/>
    <property type="match status" value="1"/>
</dbReference>
<dbReference type="PANTHER" id="PTHR43804:SF7">
    <property type="entry name" value="LD18447P"/>
    <property type="match status" value="1"/>
</dbReference>
<dbReference type="SUPFAM" id="SSF75620">
    <property type="entry name" value="Release factor"/>
    <property type="match status" value="1"/>
</dbReference>
<feature type="coiled-coil region" evidence="7">
    <location>
        <begin position="41"/>
        <end position="94"/>
    </location>
</feature>
<dbReference type="Pfam" id="PF03462">
    <property type="entry name" value="PCRF"/>
    <property type="match status" value="1"/>
</dbReference>
<dbReference type="NCBIfam" id="NF001859">
    <property type="entry name" value="PRK00591.1"/>
    <property type="match status" value="1"/>
</dbReference>
<evidence type="ECO:0000313" key="10">
    <source>
        <dbReference type="Proteomes" id="UP000612893"/>
    </source>
</evidence>
<dbReference type="Gene3D" id="3.30.70.1660">
    <property type="match status" value="1"/>
</dbReference>
<dbReference type="HAMAP" id="MF_00093">
    <property type="entry name" value="Rel_fac_1"/>
    <property type="match status" value="1"/>
</dbReference>
<evidence type="ECO:0000256" key="5">
    <source>
        <dbReference type="ARBA" id="ARBA00050039"/>
    </source>
</evidence>
<dbReference type="SMART" id="SM00937">
    <property type="entry name" value="PCRF"/>
    <property type="match status" value="1"/>
</dbReference>
<dbReference type="Pfam" id="PF00472">
    <property type="entry name" value="RF-1"/>
    <property type="match status" value="1"/>
</dbReference>
<evidence type="ECO:0000256" key="3">
    <source>
        <dbReference type="ARBA" id="ARBA00022481"/>
    </source>
</evidence>
<protein>
    <recommendedName>
        <fullName evidence="5 6">Peptide chain release factor 1</fullName>
        <shortName evidence="6">RF-1</shortName>
    </recommendedName>
</protein>